<reference evidence="3" key="1">
    <citation type="submission" date="2016-06" db="EMBL/GenBank/DDBJ databases">
        <authorList>
            <person name="Nascimento L."/>
            <person name="Pereira R.V."/>
            <person name="Martins L.F."/>
            <person name="Quaggio R.B."/>
            <person name="Silva A.M."/>
            <person name="Setubal J.C."/>
        </authorList>
    </citation>
    <scope>NUCLEOTIDE SEQUENCE [LARGE SCALE GENOMIC DNA]</scope>
</reference>
<accession>A0A1Y3PD29</accession>
<feature type="coiled-coil region" evidence="1">
    <location>
        <begin position="14"/>
        <end position="41"/>
    </location>
</feature>
<evidence type="ECO:0000313" key="2">
    <source>
        <dbReference type="EMBL" id="OUM85220.1"/>
    </source>
</evidence>
<gene>
    <name evidence="2" type="ORF">BAA01_00145</name>
</gene>
<comment type="caution">
    <text evidence="2">The sequence shown here is derived from an EMBL/GenBank/DDBJ whole genome shotgun (WGS) entry which is preliminary data.</text>
</comment>
<keyword evidence="1" id="KW-0175">Coiled coil</keyword>
<sequence length="119" mass="13576">MAVGLKDVLTMDEAVRLALEIERTEAALKQMKNRLKEYVDLHGALVAGDKRWDYYPTVTWEFDPDKKKELAVAIAAEGKNPWDYLSFSATAIKSLGWPEEALLAYGSQKIIRRFDSRKI</sequence>
<dbReference type="AlphaFoldDB" id="A0A1Y3PD29"/>
<dbReference type="Proteomes" id="UP000196475">
    <property type="component" value="Unassembled WGS sequence"/>
</dbReference>
<evidence type="ECO:0000313" key="3">
    <source>
        <dbReference type="Proteomes" id="UP000196475"/>
    </source>
</evidence>
<proteinExistence type="predicted"/>
<evidence type="ECO:0000256" key="1">
    <source>
        <dbReference type="SAM" id="Coils"/>
    </source>
</evidence>
<dbReference type="EMBL" id="LZRT01000108">
    <property type="protein sequence ID" value="OUM85220.1"/>
    <property type="molecule type" value="Genomic_DNA"/>
</dbReference>
<protein>
    <submittedName>
        <fullName evidence="2">Uncharacterized protein</fullName>
    </submittedName>
</protein>
<organism evidence="2 3">
    <name type="scientific">Bacillus thermozeamaize</name>
    <dbReference type="NCBI Taxonomy" id="230954"/>
    <lineage>
        <taxon>Bacteria</taxon>
        <taxon>Bacillati</taxon>
        <taxon>Bacillota</taxon>
        <taxon>Bacilli</taxon>
        <taxon>Bacillales</taxon>
        <taxon>Bacillaceae</taxon>
        <taxon>Bacillus</taxon>
    </lineage>
</organism>
<name>A0A1Y3PD29_9BACI</name>